<dbReference type="InterPro" id="IPR000182">
    <property type="entry name" value="GNAT_dom"/>
</dbReference>
<dbReference type="EMBL" id="BMJG01000003">
    <property type="protein sequence ID" value="GGC32702.1"/>
    <property type="molecule type" value="Genomic_DNA"/>
</dbReference>
<reference evidence="5" key="1">
    <citation type="journal article" date="2019" name="Int. J. Syst. Evol. Microbiol.">
        <title>The Global Catalogue of Microorganisms (GCM) 10K type strain sequencing project: providing services to taxonomists for standard genome sequencing and annotation.</title>
        <authorList>
            <consortium name="The Broad Institute Genomics Platform"/>
            <consortium name="The Broad Institute Genome Sequencing Center for Infectious Disease"/>
            <person name="Wu L."/>
            <person name="Ma J."/>
        </authorList>
    </citation>
    <scope>NUCLEOTIDE SEQUENCE [LARGE SCALE GENOMIC DNA]</scope>
    <source>
        <strain evidence="5">CGMCC 1.15472</strain>
    </source>
</reference>
<dbReference type="CDD" id="cd04301">
    <property type="entry name" value="NAT_SF"/>
    <property type="match status" value="1"/>
</dbReference>
<dbReference type="PANTHER" id="PTHR43877">
    <property type="entry name" value="AMINOALKYLPHOSPHONATE N-ACETYLTRANSFERASE-RELATED-RELATED"/>
    <property type="match status" value="1"/>
</dbReference>
<evidence type="ECO:0000313" key="4">
    <source>
        <dbReference type="EMBL" id="GGC32702.1"/>
    </source>
</evidence>
<keyword evidence="1" id="KW-0808">Transferase</keyword>
<sequence>MDIRPCAPEDRDALEALFARAGEGSPTGTLWGDPESEALIYLTPYLRHDPQLVLLAWTQSGPVGYLAGCLDTAEFPREDKLFSDAISARLIMRRPSSVAFFARSAADAIRDRLRKRPASGELLDPRWPAHLHINVATEARGTGAGAALMAAWIDRLREHGVPGCHLQTIVENHGAVRFFERSGFRVHGPTPPVPGIRWQGGRVHQQTMVQEFQRARTVVRSLTPPASP</sequence>
<dbReference type="SUPFAM" id="SSF55729">
    <property type="entry name" value="Acyl-CoA N-acyltransferases (Nat)"/>
    <property type="match status" value="1"/>
</dbReference>
<proteinExistence type="predicted"/>
<evidence type="ECO:0000313" key="5">
    <source>
        <dbReference type="Proteomes" id="UP000632322"/>
    </source>
</evidence>
<protein>
    <recommendedName>
        <fullName evidence="3">N-acetyltransferase domain-containing protein</fullName>
    </recommendedName>
</protein>
<dbReference type="Pfam" id="PF00583">
    <property type="entry name" value="Acetyltransf_1"/>
    <property type="match status" value="1"/>
</dbReference>
<feature type="domain" description="N-acetyltransferase" evidence="3">
    <location>
        <begin position="1"/>
        <end position="213"/>
    </location>
</feature>
<comment type="caution">
    <text evidence="4">The sequence shown here is derived from an EMBL/GenBank/DDBJ whole genome shotgun (WGS) entry which is preliminary data.</text>
</comment>
<dbReference type="InterPro" id="IPR016181">
    <property type="entry name" value="Acyl_CoA_acyltransferase"/>
</dbReference>
<dbReference type="Proteomes" id="UP000632322">
    <property type="component" value="Unassembled WGS sequence"/>
</dbReference>
<gene>
    <name evidence="4" type="ORF">GCM10010974_13980</name>
</gene>
<accession>A0ABQ1M3V8</accession>
<keyword evidence="5" id="KW-1185">Reference proteome</keyword>
<dbReference type="Gene3D" id="3.40.630.30">
    <property type="match status" value="1"/>
</dbReference>
<dbReference type="InterPro" id="IPR050832">
    <property type="entry name" value="Bact_Acetyltransf"/>
</dbReference>
<evidence type="ECO:0000259" key="3">
    <source>
        <dbReference type="PROSITE" id="PS51186"/>
    </source>
</evidence>
<dbReference type="PROSITE" id="PS51186">
    <property type="entry name" value="GNAT"/>
    <property type="match status" value="1"/>
</dbReference>
<dbReference type="PANTHER" id="PTHR43877:SF2">
    <property type="entry name" value="AMINOALKYLPHOSPHONATE N-ACETYLTRANSFERASE-RELATED"/>
    <property type="match status" value="1"/>
</dbReference>
<keyword evidence="2" id="KW-0012">Acyltransferase</keyword>
<organism evidence="4 5">
    <name type="scientific">Brevibacterium sediminis</name>
    <dbReference type="NCBI Taxonomy" id="1857024"/>
    <lineage>
        <taxon>Bacteria</taxon>
        <taxon>Bacillati</taxon>
        <taxon>Actinomycetota</taxon>
        <taxon>Actinomycetes</taxon>
        <taxon>Micrococcales</taxon>
        <taxon>Brevibacteriaceae</taxon>
        <taxon>Brevibacterium</taxon>
    </lineage>
</organism>
<dbReference type="RefSeq" id="WP_181270983.1">
    <property type="nucleotide sequence ID" value="NZ_BMJG01000003.1"/>
</dbReference>
<name>A0ABQ1M3V8_9MICO</name>
<evidence type="ECO:0000256" key="2">
    <source>
        <dbReference type="ARBA" id="ARBA00023315"/>
    </source>
</evidence>
<evidence type="ECO:0000256" key="1">
    <source>
        <dbReference type="ARBA" id="ARBA00022679"/>
    </source>
</evidence>